<evidence type="ECO:0000256" key="1">
    <source>
        <dbReference type="ARBA" id="ARBA00022729"/>
    </source>
</evidence>
<dbReference type="RefSeq" id="WP_264489838.1">
    <property type="nucleotide sequence ID" value="NZ_JAPDDT010000016.1"/>
</dbReference>
<evidence type="ECO:0000313" key="4">
    <source>
        <dbReference type="Proteomes" id="UP001320876"/>
    </source>
</evidence>
<keyword evidence="4" id="KW-1185">Reference proteome</keyword>
<dbReference type="Pfam" id="PF12951">
    <property type="entry name" value="PATR"/>
    <property type="match status" value="3"/>
</dbReference>
<evidence type="ECO:0000256" key="2">
    <source>
        <dbReference type="SAM" id="SignalP"/>
    </source>
</evidence>
<gene>
    <name evidence="3" type="ORF">OKA05_24450</name>
</gene>
<keyword evidence="1 2" id="KW-0732">Signal</keyword>
<dbReference type="InterPro" id="IPR011050">
    <property type="entry name" value="Pectin_lyase_fold/virulence"/>
</dbReference>
<dbReference type="SUPFAM" id="SSF51126">
    <property type="entry name" value="Pectin lyase-like"/>
    <property type="match status" value="2"/>
</dbReference>
<accession>A0ABT3GQE0</accession>
<dbReference type="Proteomes" id="UP001320876">
    <property type="component" value="Unassembled WGS sequence"/>
</dbReference>
<dbReference type="InterPro" id="IPR013425">
    <property type="entry name" value="Autotrns_rpt"/>
</dbReference>
<reference evidence="3 4" key="1">
    <citation type="submission" date="2022-10" db="EMBL/GenBank/DDBJ databases">
        <title>Luteolibacter arcticus strain CCTCC AB 2014275, whole genome shotgun sequencing project.</title>
        <authorList>
            <person name="Zhao G."/>
            <person name="Shen L."/>
        </authorList>
    </citation>
    <scope>NUCLEOTIDE SEQUENCE [LARGE SCALE GENOMIC DNA]</scope>
    <source>
        <strain evidence="3 4">CCTCC AB 2014275</strain>
    </source>
</reference>
<feature type="signal peptide" evidence="2">
    <location>
        <begin position="1"/>
        <end position="33"/>
    </location>
</feature>
<sequence>MKSNYILRTSSHVKFATWSLCLSAAGLISAVHAATLTWDASGANPAAPTDGPGTWDTTVANWSNGAADIAWPDTAADVAVFGANNGAAGSITVDMVTVNGITFNAAGSGTYELAGGMVTLDGTTPTLTANVDATIASPIAGTVGLTKAGTGILTLSGINFYSGSTAVTAGTLTVKQPGTAVGTVAGQVLGADDVSINSSGTLYIDDEGNGTAAGERILSVGNTITGTGTLQARASSVHTAGWSSVNLTGDLSGFSGTFNILAGSTTNRGKAKFTAASQAEVLSSSATVNVENGAQLYLTQGFNYGFGIHLNGGTGGENFGSLRLDNGALDVTGALTLHADSIISGNGKISGAIGESGGSYRLTKVANNVTVLTGPNTYGGGTTISAGTVSVGNDTALGSGAVTIGGGNLSNTTGVTIANNVTLNNGTTFTAGSGTLALNGNITGSPTGNWNLTATNKITLAGTNSTTSTGNFAGFIVTGAGGLDITGSTTVNGAAANQQSGYLSHAGNSTLTVKSTGSLAINGTTNASFPNSIVGQNAAGTSTLVVDGGGLTIGANTGFALGNNVATATGVLTVSSGIATINRGSTTAADIRSFIALGRDLASGTINLNGGILATDRNFVRDGSGGANGGTANFVFGGGTLKALADQADWLNSSLINTNQQALSSVTTTSAASTIDANGFAVGINNAISGGGGFNINSTTGTGTVTFTGTNTYSGDTTVTAGILAVDGDAIADANKLVINGGKVDPMGGTEVVDKLFFGTVQQPAGTYSAVAGPGVEFVNTDRFIGTGVVEVTAGPGGYSAWRDAYAPGQGMDLDHDNDGVDNGIEYFMGQTGSTFTANPAPAGGIVTWPMGATYTGVYGTDYEVQYSTDLVFWTQAPIGTGDNTVTVYPGPTPARSVAYDVPSGGKSFVRLVVTN</sequence>
<feature type="chain" id="PRO_5047530069" evidence="2">
    <location>
        <begin position="34"/>
        <end position="916"/>
    </location>
</feature>
<proteinExistence type="predicted"/>
<organism evidence="3 4">
    <name type="scientific">Luteolibacter arcticus</name>
    <dbReference type="NCBI Taxonomy" id="1581411"/>
    <lineage>
        <taxon>Bacteria</taxon>
        <taxon>Pseudomonadati</taxon>
        <taxon>Verrucomicrobiota</taxon>
        <taxon>Verrucomicrobiia</taxon>
        <taxon>Verrucomicrobiales</taxon>
        <taxon>Verrucomicrobiaceae</taxon>
        <taxon>Luteolibacter</taxon>
    </lineage>
</organism>
<protein>
    <submittedName>
        <fullName evidence="3">Autotransporter-associated beta strand repeat-containing protein</fullName>
    </submittedName>
</protein>
<dbReference type="NCBIfam" id="TIGR02601">
    <property type="entry name" value="autotrns_rpt"/>
    <property type="match status" value="3"/>
</dbReference>
<evidence type="ECO:0000313" key="3">
    <source>
        <dbReference type="EMBL" id="MCW1925731.1"/>
    </source>
</evidence>
<comment type="caution">
    <text evidence="3">The sequence shown here is derived from an EMBL/GenBank/DDBJ whole genome shotgun (WGS) entry which is preliminary data.</text>
</comment>
<dbReference type="EMBL" id="JAPDDT010000016">
    <property type="protein sequence ID" value="MCW1925731.1"/>
    <property type="molecule type" value="Genomic_DNA"/>
</dbReference>
<name>A0ABT3GQE0_9BACT</name>